<comment type="caution">
    <text evidence="1">The sequence shown here is derived from an EMBL/GenBank/DDBJ whole genome shotgun (WGS) entry which is preliminary data.</text>
</comment>
<proteinExistence type="predicted"/>
<dbReference type="InterPro" id="IPR025373">
    <property type="entry name" value="DUF4363"/>
</dbReference>
<dbReference type="Proteomes" id="UP000276301">
    <property type="component" value="Unassembled WGS sequence"/>
</dbReference>
<evidence type="ECO:0000313" key="2">
    <source>
        <dbReference type="Proteomes" id="UP000276301"/>
    </source>
</evidence>
<name>A0A498CT51_9FIRM</name>
<sequence length="126" mass="14150">MKRVVAVCVIIALILAASTAALMHLLRVSDEMEASLSAIADAIDRDDMPQAAQLTDKFHEQWERNETVMTRYIHHDELDTITGIVARLPMLAKYGETAEYAAEVARLRHLISHIRDAEIPTLPNIF</sequence>
<dbReference type="Pfam" id="PF14276">
    <property type="entry name" value="DUF4363"/>
    <property type="match status" value="1"/>
</dbReference>
<dbReference type="AlphaFoldDB" id="A0A498CT51"/>
<evidence type="ECO:0000313" key="1">
    <source>
        <dbReference type="EMBL" id="RLL14770.1"/>
    </source>
</evidence>
<gene>
    <name evidence="1" type="ORF">D4A47_01970</name>
</gene>
<accession>A0A498CT51</accession>
<dbReference type="EMBL" id="RCHT01000001">
    <property type="protein sequence ID" value="RLL14770.1"/>
    <property type="molecule type" value="Genomic_DNA"/>
</dbReference>
<organism evidence="1 2">
    <name type="scientific">Anaerotruncus massiliensis</name>
    <name type="common">ex Liu et al. 2021</name>
    <dbReference type="NCBI Taxonomy" id="2321404"/>
    <lineage>
        <taxon>Bacteria</taxon>
        <taxon>Bacillati</taxon>
        <taxon>Bacillota</taxon>
        <taxon>Clostridia</taxon>
        <taxon>Eubacteriales</taxon>
        <taxon>Oscillospiraceae</taxon>
        <taxon>Anaerotruncus</taxon>
    </lineage>
</organism>
<reference evidence="1 2" key="1">
    <citation type="submission" date="2018-10" db="EMBL/GenBank/DDBJ databases">
        <title>Anaerotruncus faecis sp. nov., isolated from human feces.</title>
        <authorList>
            <person name="Wang Y.-J."/>
        </authorList>
    </citation>
    <scope>NUCLEOTIDE SEQUENCE [LARGE SCALE GENOMIC DNA]</scope>
    <source>
        <strain evidence="1 2">22A2-44</strain>
    </source>
</reference>
<keyword evidence="2" id="KW-1185">Reference proteome</keyword>
<dbReference type="RefSeq" id="WP_121585897.1">
    <property type="nucleotide sequence ID" value="NZ_RCHT01000001.1"/>
</dbReference>
<protein>
    <submittedName>
        <fullName evidence="1">DUF4363 family protein</fullName>
    </submittedName>
</protein>